<keyword evidence="3" id="KW-1185">Reference proteome</keyword>
<organism evidence="2 3">
    <name type="scientific">Chionoecetes opilio</name>
    <name type="common">Atlantic snow crab</name>
    <name type="synonym">Cancer opilio</name>
    <dbReference type="NCBI Taxonomy" id="41210"/>
    <lineage>
        <taxon>Eukaryota</taxon>
        <taxon>Metazoa</taxon>
        <taxon>Ecdysozoa</taxon>
        <taxon>Arthropoda</taxon>
        <taxon>Crustacea</taxon>
        <taxon>Multicrustacea</taxon>
        <taxon>Malacostraca</taxon>
        <taxon>Eumalacostraca</taxon>
        <taxon>Eucarida</taxon>
        <taxon>Decapoda</taxon>
        <taxon>Pleocyemata</taxon>
        <taxon>Brachyura</taxon>
        <taxon>Eubrachyura</taxon>
        <taxon>Majoidea</taxon>
        <taxon>Majidae</taxon>
        <taxon>Chionoecetes</taxon>
    </lineage>
</organism>
<dbReference type="AlphaFoldDB" id="A0A8J5CNV1"/>
<reference evidence="2" key="1">
    <citation type="submission" date="2020-07" db="EMBL/GenBank/DDBJ databases">
        <title>The High-quality genome of the commercially important snow crab, Chionoecetes opilio.</title>
        <authorList>
            <person name="Jeong J.-H."/>
            <person name="Ryu S."/>
        </authorList>
    </citation>
    <scope>NUCLEOTIDE SEQUENCE</scope>
    <source>
        <strain evidence="2">MADBK_172401_WGS</strain>
        <tissue evidence="2">Digestive gland</tissue>
    </source>
</reference>
<evidence type="ECO:0000313" key="3">
    <source>
        <dbReference type="Proteomes" id="UP000770661"/>
    </source>
</evidence>
<evidence type="ECO:0000313" key="2">
    <source>
        <dbReference type="EMBL" id="KAG0717244.1"/>
    </source>
</evidence>
<comment type="caution">
    <text evidence="2">The sequence shown here is derived from an EMBL/GenBank/DDBJ whole genome shotgun (WGS) entry which is preliminary data.</text>
</comment>
<sequence>MLHRQHLLGDSQLKLKLDQSEKKNAALQETVHEMDEIADKLKKRVEEEKDAIKTRDREGQKKDYEITLLKNKIVTLQEQIGEATAAGKVTTTPTRFCRVNPTPQTPPMPTHGEVYPPTEVCETEEKEMLYAKFDSVLDQFPPRDTLIVLGDFNATTVTVRDGYVLDKRQGEAYQESR</sequence>
<accession>A0A8J5CNV1</accession>
<dbReference type="OrthoDB" id="1294958at2759"/>
<proteinExistence type="predicted"/>
<gene>
    <name evidence="2" type="ORF">GWK47_054849</name>
</gene>
<keyword evidence="1" id="KW-0175">Coiled coil</keyword>
<name>A0A8J5CNV1_CHIOP</name>
<evidence type="ECO:0008006" key="4">
    <source>
        <dbReference type="Google" id="ProtNLM"/>
    </source>
</evidence>
<dbReference type="Proteomes" id="UP000770661">
    <property type="component" value="Unassembled WGS sequence"/>
</dbReference>
<evidence type="ECO:0000256" key="1">
    <source>
        <dbReference type="SAM" id="Coils"/>
    </source>
</evidence>
<feature type="coiled-coil region" evidence="1">
    <location>
        <begin position="10"/>
        <end position="86"/>
    </location>
</feature>
<protein>
    <recommendedName>
        <fullName evidence="4">Endonuclease/exonuclease/phosphatase domain-containing protein</fullName>
    </recommendedName>
</protein>
<dbReference type="EMBL" id="JACEEZ010017961">
    <property type="protein sequence ID" value="KAG0717244.1"/>
    <property type="molecule type" value="Genomic_DNA"/>
</dbReference>